<dbReference type="EMBL" id="CAJVPA010000016">
    <property type="protein sequence ID" value="CAG8232389.1"/>
    <property type="molecule type" value="Genomic_DNA"/>
</dbReference>
<dbReference type="OrthoDB" id="184876at2759"/>
<name>A0A9W4MZD3_9EURO</name>
<organism evidence="1 2">
    <name type="scientific">Penicillium salamii</name>
    <dbReference type="NCBI Taxonomy" id="1612424"/>
    <lineage>
        <taxon>Eukaryota</taxon>
        <taxon>Fungi</taxon>
        <taxon>Dikarya</taxon>
        <taxon>Ascomycota</taxon>
        <taxon>Pezizomycotina</taxon>
        <taxon>Eurotiomycetes</taxon>
        <taxon>Eurotiomycetidae</taxon>
        <taxon>Eurotiales</taxon>
        <taxon>Aspergillaceae</taxon>
        <taxon>Penicillium</taxon>
    </lineage>
</organism>
<gene>
    <name evidence="1" type="ORF">PSALAMII_LOCUS346</name>
</gene>
<protein>
    <submittedName>
        <fullName evidence="1">Uncharacterized protein</fullName>
    </submittedName>
</protein>
<accession>A0A9W4MZD3</accession>
<reference evidence="1" key="1">
    <citation type="submission" date="2021-07" db="EMBL/GenBank/DDBJ databases">
        <authorList>
            <person name="Branca A.L. A."/>
        </authorList>
    </citation>
    <scope>NUCLEOTIDE SEQUENCE</scope>
</reference>
<dbReference type="Proteomes" id="UP001152646">
    <property type="component" value="Unassembled WGS sequence"/>
</dbReference>
<sequence length="332" mass="37520">MSNNNEHWLPGFGSRPRGFLVPKPIPQSYPLIESIIGPSCERGPTASNSTSSKPSHLDADRVGWQHKCMTEQPSLQSQQANCIEAQLALPEVEVNALFPSHGESIRFQGLDKNTFRNHTTAFPSHKAALDSMQNSFMRTEHGGAGPRGLNKEWYNGPPDCLPFHLRTLPADDAAHGFWPTKRCQQPAAHCQSCFPVEHNLSWIDQLAARGSSALNNTLINLQNCDEDRLKDFYRSAFERLDTNASASILDLWVAAMSSEVRLRIKNTYSKELTSHDSRDILYHVLCGNHGEKLPFRQLLEALRFTGIKKSDREEVEMRLLLREIEIWRKLGH</sequence>
<comment type="caution">
    <text evidence="1">The sequence shown here is derived from an EMBL/GenBank/DDBJ whole genome shotgun (WGS) entry which is preliminary data.</text>
</comment>
<evidence type="ECO:0000313" key="2">
    <source>
        <dbReference type="Proteomes" id="UP001152646"/>
    </source>
</evidence>
<dbReference type="AlphaFoldDB" id="A0A9W4MZD3"/>
<evidence type="ECO:0000313" key="1">
    <source>
        <dbReference type="EMBL" id="CAG8232389.1"/>
    </source>
</evidence>
<proteinExistence type="predicted"/>